<dbReference type="NCBIfam" id="TIGR00644">
    <property type="entry name" value="recJ"/>
    <property type="match status" value="1"/>
</dbReference>
<feature type="domain" description="Single-stranded-DNA-specific exonuclease RecJ C-terminal" evidence="8">
    <location>
        <begin position="568"/>
        <end position="761"/>
    </location>
</feature>
<dbReference type="Pfam" id="PF01368">
    <property type="entry name" value="DHH"/>
    <property type="match status" value="1"/>
</dbReference>
<keyword evidence="5 10" id="KW-0269">Exonuclease</keyword>
<evidence type="ECO:0000259" key="9">
    <source>
        <dbReference type="Pfam" id="PF17768"/>
    </source>
</evidence>
<dbReference type="Pfam" id="PF02272">
    <property type="entry name" value="DHHA1"/>
    <property type="match status" value="1"/>
</dbReference>
<dbReference type="GO" id="GO:0008409">
    <property type="term" value="F:5'-3' exonuclease activity"/>
    <property type="evidence" value="ECO:0007669"/>
    <property type="project" value="InterPro"/>
</dbReference>
<feature type="domain" description="DDH" evidence="6">
    <location>
        <begin position="85"/>
        <end position="228"/>
    </location>
</feature>
<keyword evidence="3" id="KW-0540">Nuclease</keyword>
<comment type="caution">
    <text evidence="10">The sequence shown here is derived from an EMBL/GenBank/DDBJ whole genome shotgun (WGS) entry which is preliminary data.</text>
</comment>
<dbReference type="GO" id="GO:0006310">
    <property type="term" value="P:DNA recombination"/>
    <property type="evidence" value="ECO:0007669"/>
    <property type="project" value="InterPro"/>
</dbReference>
<proteinExistence type="inferred from homology"/>
<evidence type="ECO:0000313" key="10">
    <source>
        <dbReference type="EMBL" id="ETO40040.1"/>
    </source>
</evidence>
<dbReference type="PANTHER" id="PTHR30255:SF2">
    <property type="entry name" value="SINGLE-STRANDED-DNA-SPECIFIC EXONUCLEASE RECJ"/>
    <property type="match status" value="1"/>
</dbReference>
<organism evidence="10 11">
    <name type="scientific">Fructilactobacillus florum 8D</name>
    <dbReference type="NCBI Taxonomy" id="1221538"/>
    <lineage>
        <taxon>Bacteria</taxon>
        <taxon>Bacillati</taxon>
        <taxon>Bacillota</taxon>
        <taxon>Bacilli</taxon>
        <taxon>Lactobacillales</taxon>
        <taxon>Lactobacillaceae</taxon>
        <taxon>Fructilactobacillus</taxon>
    </lineage>
</organism>
<name>W9EGC7_9LACO</name>
<dbReference type="InterPro" id="IPR004610">
    <property type="entry name" value="RecJ"/>
</dbReference>
<dbReference type="Pfam" id="PF17768">
    <property type="entry name" value="RecJ_OB"/>
    <property type="match status" value="1"/>
</dbReference>
<feature type="domain" description="RecJ OB" evidence="9">
    <location>
        <begin position="454"/>
        <end position="560"/>
    </location>
</feature>
<evidence type="ECO:0000313" key="11">
    <source>
        <dbReference type="Proteomes" id="UP000019474"/>
    </source>
</evidence>
<dbReference type="Proteomes" id="UP000019474">
    <property type="component" value="Unassembled WGS sequence"/>
</dbReference>
<accession>W9EGC7</accession>
<dbReference type="GO" id="GO:0006281">
    <property type="term" value="P:DNA repair"/>
    <property type="evidence" value="ECO:0007669"/>
    <property type="project" value="InterPro"/>
</dbReference>
<reference evidence="10 11" key="1">
    <citation type="submission" date="2012-08" db="EMBL/GenBank/DDBJ databases">
        <title>Genome sequencing of Lactobacillus florum 8D.</title>
        <authorList>
            <person name="Kim E.B."/>
            <person name="Marco M.L."/>
        </authorList>
    </citation>
    <scope>NUCLEOTIDE SEQUENCE [LARGE SCALE GENOMIC DNA]</scope>
    <source>
        <strain evidence="10 11">8D</strain>
    </source>
</reference>
<evidence type="ECO:0000259" key="8">
    <source>
        <dbReference type="Pfam" id="PF10141"/>
    </source>
</evidence>
<evidence type="ECO:0000256" key="1">
    <source>
        <dbReference type="ARBA" id="ARBA00005915"/>
    </source>
</evidence>
<keyword evidence="11" id="KW-1185">Reference proteome</keyword>
<evidence type="ECO:0000259" key="6">
    <source>
        <dbReference type="Pfam" id="PF01368"/>
    </source>
</evidence>
<sequence>MVLDKKYEWKLAASVSDDPLIQQLKEETGLSSLAAQLLIRRGYRNLDQVKHYLSPTTADLLDPFDLHDMQKVVTRIETAIAAGEQITVYGDYDADGLTSTAILYETLLEMGAQVNYYIPKRLQDGYGPNQAVFERLIAGGTKLLITVDNGVSGQAEVASAQASGCDVIITDHHELPEQLPDAFAIVHADLSPDYQFKSLSGAGIAFKVATALNDEIPQEKLDLAAIGTIADLVSLTGENRALVQFGLNVVHLTERPGLKALVQQAKVKLNQVNEETIGFQLAPALNSLGRMGDAAPGVDLLTTTDETVAQALAKDTTKKNATRKQLVTDIVSEADEQAQSQQDQAILLITGSDWAPGVLGIVASRLKDKYNKPTIVLAKTDDADYKGSGRSISGFNLFRSIEPIHDQLVAFGGHAMAVGLTVSPSQLPILQHTLATAGKEQLAKLAGKPTLTLDYAVKVDDLTPQLIEELQQLSPFGTDNPKPRFLINPINLTGLKQLGQHQEHLKFTLVGKNRQVDAISFGRGPQAVELATVATSCQIAGTLGENEFRGHRRLQVLVDDFHAVGPVILDRRTKRLVPEMFSRTGLYIFFDENLRKQLKPYFTDTSKAVLATELSEIPKWNQAFFVDCPPTSAAFTTALQQLKADEITIYFYKKRYLLDGGMPTRQQYAKLFKFLETHQQIELRSSLTQVAQRLKIDGHLLIFMIQVFSDLGFVTISAGHLQVVTQPKHQTLSTSSSYQHRLQEIDLEKELIIREQSQLMQLIRQAYKS</sequence>
<dbReference type="Pfam" id="PF10141">
    <property type="entry name" value="ssDNA-exonuc_C"/>
    <property type="match status" value="1"/>
</dbReference>
<dbReference type="PATRIC" id="fig|1221538.3.peg.1158"/>
<dbReference type="InterPro" id="IPR003156">
    <property type="entry name" value="DHHA1_dom"/>
</dbReference>
<dbReference type="InterPro" id="IPR018779">
    <property type="entry name" value="RecJ_C"/>
</dbReference>
<dbReference type="Gene3D" id="3.90.1640.30">
    <property type="match status" value="1"/>
</dbReference>
<dbReference type="Gene3D" id="3.10.310.30">
    <property type="match status" value="1"/>
</dbReference>
<evidence type="ECO:0000256" key="3">
    <source>
        <dbReference type="ARBA" id="ARBA00022722"/>
    </source>
</evidence>
<dbReference type="InterPro" id="IPR001667">
    <property type="entry name" value="DDH_dom"/>
</dbReference>
<dbReference type="InterPro" id="IPR051673">
    <property type="entry name" value="SSDNA_exonuclease_RecJ"/>
</dbReference>
<comment type="similarity">
    <text evidence="1">Belongs to the RecJ family.</text>
</comment>
<dbReference type="AlphaFoldDB" id="W9EGC7"/>
<evidence type="ECO:0000256" key="2">
    <source>
        <dbReference type="ARBA" id="ARBA00019841"/>
    </source>
</evidence>
<dbReference type="OrthoDB" id="9809852at2"/>
<gene>
    <name evidence="10" type="ORF">B808_1149</name>
</gene>
<evidence type="ECO:0000259" key="7">
    <source>
        <dbReference type="Pfam" id="PF02272"/>
    </source>
</evidence>
<protein>
    <recommendedName>
        <fullName evidence="2">Single-stranded-DNA-specific exonuclease RecJ</fullName>
    </recommendedName>
</protein>
<dbReference type="EMBL" id="ALXG01000045">
    <property type="protein sequence ID" value="ETO40040.1"/>
    <property type="molecule type" value="Genomic_DNA"/>
</dbReference>
<feature type="domain" description="DHHA1" evidence="7">
    <location>
        <begin position="349"/>
        <end position="434"/>
    </location>
</feature>
<keyword evidence="4" id="KW-0378">Hydrolase</keyword>
<dbReference type="GO" id="GO:0003676">
    <property type="term" value="F:nucleic acid binding"/>
    <property type="evidence" value="ECO:0007669"/>
    <property type="project" value="InterPro"/>
</dbReference>
<evidence type="ECO:0000256" key="5">
    <source>
        <dbReference type="ARBA" id="ARBA00022839"/>
    </source>
</evidence>
<dbReference type="PANTHER" id="PTHR30255">
    <property type="entry name" value="SINGLE-STRANDED-DNA-SPECIFIC EXONUCLEASE RECJ"/>
    <property type="match status" value="1"/>
</dbReference>
<dbReference type="InterPro" id="IPR041122">
    <property type="entry name" value="RecJ_OB"/>
</dbReference>
<dbReference type="SUPFAM" id="SSF64182">
    <property type="entry name" value="DHH phosphoesterases"/>
    <property type="match status" value="1"/>
</dbReference>
<dbReference type="InterPro" id="IPR038763">
    <property type="entry name" value="DHH_sf"/>
</dbReference>
<evidence type="ECO:0000256" key="4">
    <source>
        <dbReference type="ARBA" id="ARBA00022801"/>
    </source>
</evidence>